<reference evidence="4" key="1">
    <citation type="submission" date="2021-11" db="EMBL/GenBank/DDBJ databases">
        <authorList>
            <person name="Schell T."/>
        </authorList>
    </citation>
    <scope>NUCLEOTIDE SEQUENCE</scope>
    <source>
        <strain evidence="4">M5</strain>
    </source>
</reference>
<keyword evidence="1" id="KW-0378">Hydrolase</keyword>
<dbReference type="GO" id="GO:0016529">
    <property type="term" value="C:sarcoplasmic reticulum"/>
    <property type="evidence" value="ECO:0007669"/>
    <property type="project" value="TreeGrafter"/>
</dbReference>
<feature type="chain" id="PRO_5035329073" evidence="3">
    <location>
        <begin position="26"/>
        <end position="740"/>
    </location>
</feature>
<evidence type="ECO:0000256" key="3">
    <source>
        <dbReference type="SAM" id="SignalP"/>
    </source>
</evidence>
<dbReference type="InterPro" id="IPR017850">
    <property type="entry name" value="Alkaline_phosphatase_core_sf"/>
</dbReference>
<keyword evidence="3" id="KW-0732">Signal</keyword>
<dbReference type="GO" id="GO:0016787">
    <property type="term" value="F:hydrolase activity"/>
    <property type="evidence" value="ECO:0007669"/>
    <property type="project" value="UniProtKB-KW"/>
</dbReference>
<gene>
    <name evidence="4" type="ORF">DGAL_LOCUS5348</name>
</gene>
<dbReference type="InterPro" id="IPR002591">
    <property type="entry name" value="Phosphodiest/P_Trfase"/>
</dbReference>
<name>A0A8J2RH76_9CRUS</name>
<protein>
    <submittedName>
        <fullName evidence="4">Uncharacterized protein</fullName>
    </submittedName>
</protein>
<dbReference type="Pfam" id="PF01663">
    <property type="entry name" value="Phosphodiest"/>
    <property type="match status" value="2"/>
</dbReference>
<keyword evidence="2" id="KW-0325">Glycoprotein</keyword>
<dbReference type="SUPFAM" id="SSF53649">
    <property type="entry name" value="Alkaline phosphatase-like"/>
    <property type="match status" value="1"/>
</dbReference>
<dbReference type="GO" id="GO:0055120">
    <property type="term" value="C:striated muscle dense body"/>
    <property type="evidence" value="ECO:0007669"/>
    <property type="project" value="TreeGrafter"/>
</dbReference>
<dbReference type="Gene3D" id="3.40.570.10">
    <property type="entry name" value="Extracellular Endonuclease, subunit A"/>
    <property type="match status" value="2"/>
</dbReference>
<feature type="signal peptide" evidence="3">
    <location>
        <begin position="1"/>
        <end position="25"/>
    </location>
</feature>
<evidence type="ECO:0000256" key="1">
    <source>
        <dbReference type="ARBA" id="ARBA00022801"/>
    </source>
</evidence>
<dbReference type="SUPFAM" id="SSF54060">
    <property type="entry name" value="His-Me finger endonucleases"/>
    <property type="match status" value="1"/>
</dbReference>
<dbReference type="Gene3D" id="3.30.1360.180">
    <property type="match status" value="1"/>
</dbReference>
<dbReference type="InterPro" id="IPR044929">
    <property type="entry name" value="DNA/RNA_non-sp_Endonuclease_sf"/>
</dbReference>
<evidence type="ECO:0000313" key="4">
    <source>
        <dbReference type="EMBL" id="CAH0102824.1"/>
    </source>
</evidence>
<dbReference type="GO" id="GO:0031674">
    <property type="term" value="C:I band"/>
    <property type="evidence" value="ECO:0007669"/>
    <property type="project" value="TreeGrafter"/>
</dbReference>
<organism evidence="4 5">
    <name type="scientific">Daphnia galeata</name>
    <dbReference type="NCBI Taxonomy" id="27404"/>
    <lineage>
        <taxon>Eukaryota</taxon>
        <taxon>Metazoa</taxon>
        <taxon>Ecdysozoa</taxon>
        <taxon>Arthropoda</taxon>
        <taxon>Crustacea</taxon>
        <taxon>Branchiopoda</taxon>
        <taxon>Diplostraca</taxon>
        <taxon>Cladocera</taxon>
        <taxon>Anomopoda</taxon>
        <taxon>Daphniidae</taxon>
        <taxon>Daphnia</taxon>
    </lineage>
</organism>
<keyword evidence="5" id="KW-1185">Reference proteome</keyword>
<proteinExistence type="predicted"/>
<dbReference type="InterPro" id="IPR044925">
    <property type="entry name" value="His-Me_finger_sf"/>
</dbReference>
<sequence length="740" mass="83281">MPCVPSATLYTTVLLVILEVMRCMGASIPLPELDQAKSQQGEQNPRDSCSFLKESSQEECPSFWAGKEPPSSNGFRTEYLSRRTLGNGEYRGEWAAATIKCLAQSGISAPFMMPSYPTITFPNHYSIVTGLNFSVYTGATDPNWWQNGEPIWTTVKRQGKISATYYWPGSDVTFPKDEHRSPNSFFKYKKTTKFSERVDQVLKWMDLPIDKRPTFTTLYFEEPDSIGHKTGPNTANVTEKVTIVDRQIRRLINGLIDRNISNCVNVIIVSDHGMADSPQGQKLVDLAKYVPDMQNSALTFLGPVTSIRPLNDTQEEEERIGCALSCKDPHMRVFNKGELPYRMHSVQTRRIPNLMLDMDISWRAILKNEAFSSNGAHGWDNLYLDMQAIFVAHGPSFKNQEVVRPFENVQLYNLMCHLVNITPSANNGTWGALHHLLIDPPHLNVNANEEVADMPPILRTIADTKEGAKKRAGCASVNGEESGKTAPEIEIEMKMTEDRENELLIIHAPIGIPVVYSSEPSNVTNDSDQVLLINEDYLTGFDTDLGVPLWTTYTVADNIKNNTGGGKWIQDPRLETNHTGRCQRLKFATQKVDAWLDTNLLEVPSGIAQFIQTMTKMVSEASVSRGPLHVISGPTRHHLASIFFVVTSCKTNSTVGEWNLTTCPVDHRDLQAFLLPVRQWKYQHSCISDRDFIAYNVATLKDVERITNFQFFPDLPMEDKLNLLSRTTLDSRLVVDPTRQ</sequence>
<dbReference type="OrthoDB" id="415411at2759"/>
<dbReference type="Proteomes" id="UP000789390">
    <property type="component" value="Unassembled WGS sequence"/>
</dbReference>
<dbReference type="PANTHER" id="PTHR10151:SF114">
    <property type="entry name" value="ECTONUCLEOTIDE PYROPHOSPHATASE_PHOSPHODIESTERASE C27A7.3"/>
    <property type="match status" value="1"/>
</dbReference>
<evidence type="ECO:0000313" key="5">
    <source>
        <dbReference type="Proteomes" id="UP000789390"/>
    </source>
</evidence>
<dbReference type="CDD" id="cd16018">
    <property type="entry name" value="Enpp"/>
    <property type="match status" value="1"/>
</dbReference>
<accession>A0A8J2RH76</accession>
<dbReference type="Gene3D" id="3.40.720.10">
    <property type="entry name" value="Alkaline Phosphatase, subunit A"/>
    <property type="match status" value="1"/>
</dbReference>
<dbReference type="AlphaFoldDB" id="A0A8J2RH76"/>
<evidence type="ECO:0000256" key="2">
    <source>
        <dbReference type="ARBA" id="ARBA00023180"/>
    </source>
</evidence>
<comment type="caution">
    <text evidence="4">The sequence shown here is derived from an EMBL/GenBank/DDBJ whole genome shotgun (WGS) entry which is preliminary data.</text>
</comment>
<dbReference type="EMBL" id="CAKKLH010000094">
    <property type="protein sequence ID" value="CAH0102824.1"/>
    <property type="molecule type" value="Genomic_DNA"/>
</dbReference>
<dbReference type="PANTHER" id="PTHR10151">
    <property type="entry name" value="ECTONUCLEOTIDE PYROPHOSPHATASE/PHOSPHODIESTERASE"/>
    <property type="match status" value="1"/>
</dbReference>